<keyword evidence="2" id="KW-0732">Signal</keyword>
<feature type="compositionally biased region" description="Basic and acidic residues" evidence="1">
    <location>
        <begin position="88"/>
        <end position="111"/>
    </location>
</feature>
<dbReference type="Proteomes" id="UP000656881">
    <property type="component" value="Unassembled WGS sequence"/>
</dbReference>
<protein>
    <recommendedName>
        <fullName evidence="5">Tat pathway signal sequence domain protein</fullName>
    </recommendedName>
</protein>
<evidence type="ECO:0000313" key="3">
    <source>
        <dbReference type="EMBL" id="GGO40482.1"/>
    </source>
</evidence>
<name>A0ABQ2LQM3_9ACTN</name>
<evidence type="ECO:0000313" key="4">
    <source>
        <dbReference type="Proteomes" id="UP000656881"/>
    </source>
</evidence>
<gene>
    <name evidence="3" type="ORF">GCM10012286_18590</name>
</gene>
<dbReference type="EMBL" id="BMNG01000004">
    <property type="protein sequence ID" value="GGO40482.1"/>
    <property type="molecule type" value="Genomic_DNA"/>
</dbReference>
<dbReference type="RefSeq" id="WP_189173570.1">
    <property type="nucleotide sequence ID" value="NZ_BMNG01000004.1"/>
</dbReference>
<feature type="signal peptide" evidence="2">
    <location>
        <begin position="1"/>
        <end position="29"/>
    </location>
</feature>
<accession>A0ABQ2LQM3</accession>
<evidence type="ECO:0000256" key="1">
    <source>
        <dbReference type="SAM" id="MobiDB-lite"/>
    </source>
</evidence>
<feature type="chain" id="PRO_5046181941" description="Tat pathway signal sequence domain protein" evidence="2">
    <location>
        <begin position="30"/>
        <end position="166"/>
    </location>
</feature>
<proteinExistence type="predicted"/>
<feature type="compositionally biased region" description="Low complexity" evidence="1">
    <location>
        <begin position="37"/>
        <end position="50"/>
    </location>
</feature>
<reference evidence="4" key="1">
    <citation type="journal article" date="2019" name="Int. J. Syst. Evol. Microbiol.">
        <title>The Global Catalogue of Microorganisms (GCM) 10K type strain sequencing project: providing services to taxonomists for standard genome sequencing and annotation.</title>
        <authorList>
            <consortium name="The Broad Institute Genomics Platform"/>
            <consortium name="The Broad Institute Genome Sequencing Center for Infectious Disease"/>
            <person name="Wu L."/>
            <person name="Ma J."/>
        </authorList>
    </citation>
    <scope>NUCLEOTIDE SEQUENCE [LARGE SCALE GENOMIC DNA]</scope>
    <source>
        <strain evidence="4">CGMCC 4.7349</strain>
    </source>
</reference>
<evidence type="ECO:0008006" key="5">
    <source>
        <dbReference type="Google" id="ProtNLM"/>
    </source>
</evidence>
<feature type="region of interest" description="Disordered" evidence="1">
    <location>
        <begin position="37"/>
        <end position="136"/>
    </location>
</feature>
<dbReference type="InterPro" id="IPR006311">
    <property type="entry name" value="TAT_signal"/>
</dbReference>
<sequence>MSHRARRPQRSTSLRAAAVATAVAGGVLAAPAATAFANDATPKPKPTVSKPSDEDAVKEKRDAAEQAKKEGRPSVAPPRGGVAAGDKPVVREDTKPTPKPVSPEERKKVAADRAAQAPKGGVAAGERPASGGDGTATLVGSAAGIALLAGASTIVLRRRAAGRTQA</sequence>
<evidence type="ECO:0000256" key="2">
    <source>
        <dbReference type="SAM" id="SignalP"/>
    </source>
</evidence>
<keyword evidence="4" id="KW-1185">Reference proteome</keyword>
<comment type="caution">
    <text evidence="3">The sequence shown here is derived from an EMBL/GenBank/DDBJ whole genome shotgun (WGS) entry which is preliminary data.</text>
</comment>
<dbReference type="PROSITE" id="PS51318">
    <property type="entry name" value="TAT"/>
    <property type="match status" value="1"/>
</dbReference>
<organism evidence="3 4">
    <name type="scientific">Streptomyces lasiicapitis</name>
    <dbReference type="NCBI Taxonomy" id="1923961"/>
    <lineage>
        <taxon>Bacteria</taxon>
        <taxon>Bacillati</taxon>
        <taxon>Actinomycetota</taxon>
        <taxon>Actinomycetes</taxon>
        <taxon>Kitasatosporales</taxon>
        <taxon>Streptomycetaceae</taxon>
        <taxon>Streptomyces</taxon>
    </lineage>
</organism>
<feature type="compositionally biased region" description="Basic and acidic residues" evidence="1">
    <location>
        <begin position="51"/>
        <end position="72"/>
    </location>
</feature>